<sequence length="97" mass="11127">MLQNRQQLSSELLRHEDRRIEGGQGWLPLGLPHFLTPVRKAKRASRSDRYCGTHLGQAASHVRPQDWADSNLEYEDEARHLVNTVGGVCRRQIILQT</sequence>
<protein>
    <submittedName>
        <fullName evidence="1">Uncharacterized protein</fullName>
    </submittedName>
</protein>
<dbReference type="AlphaFoldDB" id="A0A5B7DAX2"/>
<gene>
    <name evidence="1" type="ORF">E2C01_011392</name>
</gene>
<evidence type="ECO:0000313" key="2">
    <source>
        <dbReference type="Proteomes" id="UP000324222"/>
    </source>
</evidence>
<organism evidence="1 2">
    <name type="scientific">Portunus trituberculatus</name>
    <name type="common">Swimming crab</name>
    <name type="synonym">Neptunus trituberculatus</name>
    <dbReference type="NCBI Taxonomy" id="210409"/>
    <lineage>
        <taxon>Eukaryota</taxon>
        <taxon>Metazoa</taxon>
        <taxon>Ecdysozoa</taxon>
        <taxon>Arthropoda</taxon>
        <taxon>Crustacea</taxon>
        <taxon>Multicrustacea</taxon>
        <taxon>Malacostraca</taxon>
        <taxon>Eumalacostraca</taxon>
        <taxon>Eucarida</taxon>
        <taxon>Decapoda</taxon>
        <taxon>Pleocyemata</taxon>
        <taxon>Brachyura</taxon>
        <taxon>Eubrachyura</taxon>
        <taxon>Portunoidea</taxon>
        <taxon>Portunidae</taxon>
        <taxon>Portuninae</taxon>
        <taxon>Portunus</taxon>
    </lineage>
</organism>
<proteinExistence type="predicted"/>
<dbReference type="Proteomes" id="UP000324222">
    <property type="component" value="Unassembled WGS sequence"/>
</dbReference>
<accession>A0A5B7DAX2</accession>
<evidence type="ECO:0000313" key="1">
    <source>
        <dbReference type="EMBL" id="MPC18508.1"/>
    </source>
</evidence>
<comment type="caution">
    <text evidence="1">The sequence shown here is derived from an EMBL/GenBank/DDBJ whole genome shotgun (WGS) entry which is preliminary data.</text>
</comment>
<dbReference type="EMBL" id="VSRR010000686">
    <property type="protein sequence ID" value="MPC18508.1"/>
    <property type="molecule type" value="Genomic_DNA"/>
</dbReference>
<reference evidence="1 2" key="1">
    <citation type="submission" date="2019-05" db="EMBL/GenBank/DDBJ databases">
        <title>Another draft genome of Portunus trituberculatus and its Hox gene families provides insights of decapod evolution.</title>
        <authorList>
            <person name="Jeong J.-H."/>
            <person name="Song I."/>
            <person name="Kim S."/>
            <person name="Choi T."/>
            <person name="Kim D."/>
            <person name="Ryu S."/>
            <person name="Kim W."/>
        </authorList>
    </citation>
    <scope>NUCLEOTIDE SEQUENCE [LARGE SCALE GENOMIC DNA]</scope>
    <source>
        <tissue evidence="1">Muscle</tissue>
    </source>
</reference>
<name>A0A5B7DAX2_PORTR</name>
<keyword evidence="2" id="KW-1185">Reference proteome</keyword>